<reference evidence="1" key="1">
    <citation type="submission" date="2021-02" db="EMBL/GenBank/DDBJ databases">
        <authorList>
            <person name="Nowell W R."/>
        </authorList>
    </citation>
    <scope>NUCLEOTIDE SEQUENCE</scope>
</reference>
<name>A0A8S3HFY5_9BILA</name>
<gene>
    <name evidence="1" type="ORF">GIL414_LOCUS70043</name>
</gene>
<sequence>QSNFSPLNIIINQKEFNDYLLKQEVSSIADQNSLLNAISLSNQLDNTFVLFINNPEDDTSAWNDLLTKLKSGYVDKANHEIELYYEYKQNQVNASSTDTRIGSYQDRSQIYSRISSSKTYITEITEKSSLWESSTAISRPATSMLLTKSAGSVALSDLEHNKHLVSIPEFSLEQYQRPENNIIHLSGKETEDFDKTLLAAMFF</sequence>
<organism evidence="1 2">
    <name type="scientific">Rotaria magnacalcarata</name>
    <dbReference type="NCBI Taxonomy" id="392030"/>
    <lineage>
        <taxon>Eukaryota</taxon>
        <taxon>Metazoa</taxon>
        <taxon>Spiralia</taxon>
        <taxon>Gnathifera</taxon>
        <taxon>Rotifera</taxon>
        <taxon>Eurotatoria</taxon>
        <taxon>Bdelloidea</taxon>
        <taxon>Philodinida</taxon>
        <taxon>Philodinidae</taxon>
        <taxon>Rotaria</taxon>
    </lineage>
</organism>
<dbReference type="Proteomes" id="UP000681720">
    <property type="component" value="Unassembled WGS sequence"/>
</dbReference>
<dbReference type="AlphaFoldDB" id="A0A8S3HFY5"/>
<feature type="non-terminal residue" evidence="1">
    <location>
        <position position="203"/>
    </location>
</feature>
<proteinExistence type="predicted"/>
<feature type="non-terminal residue" evidence="1">
    <location>
        <position position="1"/>
    </location>
</feature>
<dbReference type="EMBL" id="CAJOBJ010331399">
    <property type="protein sequence ID" value="CAF5183203.1"/>
    <property type="molecule type" value="Genomic_DNA"/>
</dbReference>
<evidence type="ECO:0000313" key="2">
    <source>
        <dbReference type="Proteomes" id="UP000681720"/>
    </source>
</evidence>
<accession>A0A8S3HFY5</accession>
<protein>
    <submittedName>
        <fullName evidence="1">Uncharacterized protein</fullName>
    </submittedName>
</protein>
<comment type="caution">
    <text evidence="1">The sequence shown here is derived from an EMBL/GenBank/DDBJ whole genome shotgun (WGS) entry which is preliminary data.</text>
</comment>
<evidence type="ECO:0000313" key="1">
    <source>
        <dbReference type="EMBL" id="CAF5183203.1"/>
    </source>
</evidence>